<sequence>MVASAINSQVEDDAVLVKDAQQFLTVIADMQCEAERRRLLLDELRQKETSAKTELGKRLAVREALVARMAHTKAEGLELQVEYNDLCSRQRAVEAEALELCYRKAHWTQLLQLHQTSSTPPFSPISMESDDSDGVHGSGMPQLSRALNAWIQLPHSSLFLRDLKTTLTEFMTELQMNTRSNSDEVISTICNDVSTDHTTTASDLATIFSHLPSLRALEKAILSLVSFFA</sequence>
<dbReference type="VEuPathDB" id="TriTrypDB:TRSC58_02074"/>
<dbReference type="Proteomes" id="UP000031737">
    <property type="component" value="Unassembled WGS sequence"/>
</dbReference>
<gene>
    <name evidence="1" type="ORF">TRSC58_02074</name>
</gene>
<dbReference type="AlphaFoldDB" id="A0A061JAA5"/>
<comment type="caution">
    <text evidence="1">The sequence shown here is derived from an EMBL/GenBank/DDBJ whole genome shotgun (WGS) entry which is preliminary data.</text>
</comment>
<dbReference type="EMBL" id="AUPL01002074">
    <property type="protein sequence ID" value="ESL10197.1"/>
    <property type="molecule type" value="Genomic_DNA"/>
</dbReference>
<accession>A0A061JAA5</accession>
<reference evidence="1 2" key="1">
    <citation type="submission" date="2013-07" db="EMBL/GenBank/DDBJ databases">
        <authorList>
            <person name="Stoco P.H."/>
            <person name="Wagner G."/>
            <person name="Gerber A."/>
            <person name="Zaha A."/>
            <person name="Thompson C."/>
            <person name="Bartholomeu D.C."/>
            <person name="Luckemeyer D.D."/>
            <person name="Bahia D."/>
            <person name="Loreto E."/>
            <person name="Prestes E.B."/>
            <person name="Lima F.M."/>
            <person name="Rodrigues-Luiz G."/>
            <person name="Vallejo G.A."/>
            <person name="Filho J.F."/>
            <person name="Monteiro K.M."/>
            <person name="Tyler K.M."/>
            <person name="de Almeida L.G."/>
            <person name="Ortiz M.F."/>
            <person name="Siervo M.A."/>
            <person name="de Moraes M.H."/>
            <person name="Cunha O.L."/>
            <person name="Mendonca-Neto R."/>
            <person name="Silva R."/>
            <person name="Teixeira S.M."/>
            <person name="Murta S.M."/>
            <person name="Sincero T.C."/>
            <person name="Mendes T.A."/>
            <person name="Urmenyi T.P."/>
            <person name="Silva V.G."/>
            <person name="da Rocha W.D."/>
            <person name="Andersson B."/>
            <person name="Romanha A.J."/>
            <person name="Steindel M."/>
            <person name="de Vasconcelos A.T."/>
            <person name="Grisard E.C."/>
        </authorList>
    </citation>
    <scope>NUCLEOTIDE SEQUENCE [LARGE SCALE GENOMIC DNA]</scope>
    <source>
        <strain evidence="1 2">SC58</strain>
    </source>
</reference>
<keyword evidence="2" id="KW-1185">Reference proteome</keyword>
<protein>
    <submittedName>
        <fullName evidence="1">Uncharacterized protein</fullName>
    </submittedName>
</protein>
<evidence type="ECO:0000313" key="2">
    <source>
        <dbReference type="Proteomes" id="UP000031737"/>
    </source>
</evidence>
<proteinExistence type="predicted"/>
<name>A0A061JAA5_TRYRA</name>
<dbReference type="OrthoDB" id="248674at2759"/>
<organism evidence="1 2">
    <name type="scientific">Trypanosoma rangeli SC58</name>
    <dbReference type="NCBI Taxonomy" id="429131"/>
    <lineage>
        <taxon>Eukaryota</taxon>
        <taxon>Discoba</taxon>
        <taxon>Euglenozoa</taxon>
        <taxon>Kinetoplastea</taxon>
        <taxon>Metakinetoplastina</taxon>
        <taxon>Trypanosomatida</taxon>
        <taxon>Trypanosomatidae</taxon>
        <taxon>Trypanosoma</taxon>
        <taxon>Herpetosoma</taxon>
    </lineage>
</organism>
<evidence type="ECO:0000313" key="1">
    <source>
        <dbReference type="EMBL" id="ESL10197.1"/>
    </source>
</evidence>